<organism evidence="1 2">
    <name type="scientific">Holotrichia oblita</name>
    <name type="common">Chafer beetle</name>
    <dbReference type="NCBI Taxonomy" id="644536"/>
    <lineage>
        <taxon>Eukaryota</taxon>
        <taxon>Metazoa</taxon>
        <taxon>Ecdysozoa</taxon>
        <taxon>Arthropoda</taxon>
        <taxon>Hexapoda</taxon>
        <taxon>Insecta</taxon>
        <taxon>Pterygota</taxon>
        <taxon>Neoptera</taxon>
        <taxon>Endopterygota</taxon>
        <taxon>Coleoptera</taxon>
        <taxon>Polyphaga</taxon>
        <taxon>Scarabaeiformia</taxon>
        <taxon>Scarabaeidae</taxon>
        <taxon>Melolonthinae</taxon>
        <taxon>Holotrichia</taxon>
    </lineage>
</organism>
<dbReference type="EMBL" id="CM043019">
    <property type="protein sequence ID" value="KAI4461066.1"/>
    <property type="molecule type" value="Genomic_DNA"/>
</dbReference>
<proteinExistence type="predicted"/>
<evidence type="ECO:0000313" key="1">
    <source>
        <dbReference type="EMBL" id="KAI4461066.1"/>
    </source>
</evidence>
<dbReference type="Proteomes" id="UP001056778">
    <property type="component" value="Chromosome 5"/>
</dbReference>
<name>A0ACB9T2N2_HOLOL</name>
<accession>A0ACB9T2N2</accession>
<sequence length="210" mass="24207">MVKVVESNFNEELIEQVTQNENSHENQEERLSAKSTVAALITRRQWKARKSDFRIDTFKAPVPYVVIHQTSTESCNTLSECEKQVRQIEDIHINSKRLSDISYNFLVGGDDGYIFEARGWTKVGAHINRYNSVSIGIAFIGLFEDKLPSNASLSATQELIRMGMEENYIKRDYKLFGMRQLSNSIDNPGQQLYDIIKKWPHWSYGLHSLD</sequence>
<reference evidence="1" key="1">
    <citation type="submission" date="2022-04" db="EMBL/GenBank/DDBJ databases">
        <title>Chromosome-scale genome assembly of Holotrichia oblita Faldermann.</title>
        <authorList>
            <person name="Rongchong L."/>
        </authorList>
    </citation>
    <scope>NUCLEOTIDE SEQUENCE</scope>
    <source>
        <strain evidence="1">81SQS9</strain>
    </source>
</reference>
<evidence type="ECO:0000313" key="2">
    <source>
        <dbReference type="Proteomes" id="UP001056778"/>
    </source>
</evidence>
<protein>
    <submittedName>
        <fullName evidence="1">Peptidoglycan recognition protein</fullName>
    </submittedName>
</protein>
<keyword evidence="2" id="KW-1185">Reference proteome</keyword>
<comment type="caution">
    <text evidence="1">The sequence shown here is derived from an EMBL/GenBank/DDBJ whole genome shotgun (WGS) entry which is preliminary data.</text>
</comment>
<gene>
    <name evidence="1" type="ORF">MML48_5g00007120</name>
</gene>